<dbReference type="GO" id="GO:0042148">
    <property type="term" value="P:DNA strand invasion"/>
    <property type="evidence" value="ECO:0007669"/>
    <property type="project" value="TreeGrafter"/>
</dbReference>
<dbReference type="Pfam" id="PF07524">
    <property type="entry name" value="Bromo_TP"/>
    <property type="match status" value="1"/>
</dbReference>
<evidence type="ECO:0000256" key="3">
    <source>
        <dbReference type="ARBA" id="ARBA00023163"/>
    </source>
</evidence>
<feature type="compositionally biased region" description="Basic and acidic residues" evidence="5">
    <location>
        <begin position="238"/>
        <end position="247"/>
    </location>
</feature>
<evidence type="ECO:0008006" key="10">
    <source>
        <dbReference type="Google" id="ProtNLM"/>
    </source>
</evidence>
<feature type="region of interest" description="Disordered" evidence="5">
    <location>
        <begin position="197"/>
        <end position="247"/>
    </location>
</feature>
<dbReference type="PANTHER" id="PTHR46644:SF2">
    <property type="entry name" value="DNA REPAIR PROTEIN XRCC2"/>
    <property type="match status" value="1"/>
</dbReference>
<dbReference type="InterPro" id="IPR027417">
    <property type="entry name" value="P-loop_NTPase"/>
</dbReference>
<dbReference type="AlphaFoldDB" id="A0A319D1W6"/>
<dbReference type="Gene3D" id="3.40.50.300">
    <property type="entry name" value="P-loop containing nucleotide triphosphate hydrolases"/>
    <property type="match status" value="1"/>
</dbReference>
<dbReference type="EMBL" id="KZ825959">
    <property type="protein sequence ID" value="PYH91031.1"/>
    <property type="molecule type" value="Genomic_DNA"/>
</dbReference>
<dbReference type="GO" id="GO:0005657">
    <property type="term" value="C:replication fork"/>
    <property type="evidence" value="ECO:0007669"/>
    <property type="project" value="InterPro"/>
</dbReference>
<evidence type="ECO:0000256" key="1">
    <source>
        <dbReference type="ARBA" id="ARBA00004123"/>
    </source>
</evidence>
<evidence type="ECO:0000313" key="8">
    <source>
        <dbReference type="EMBL" id="PYH91031.1"/>
    </source>
</evidence>
<dbReference type="GO" id="GO:0000724">
    <property type="term" value="P:double-strand break repair via homologous recombination"/>
    <property type="evidence" value="ECO:0007669"/>
    <property type="project" value="InterPro"/>
</dbReference>
<dbReference type="SUPFAM" id="SSF52540">
    <property type="entry name" value="P-loop containing nucleoside triphosphate hydrolases"/>
    <property type="match status" value="1"/>
</dbReference>
<sequence length="891" mass="98379">MVSSEPAIKRSSSSLHADLAAPDAQRIKRPYHHHHRLLNPVNPALPEPAIVDEACIDHVLNHSIGQYLRECGFDVADPEALDAFRRVTEEYLLRFASYVRQSMLSSRRIQPIPQDFELALKRQLVPLDDLLPHVKRHPNIEPIPTLLPSPPPEEDSFKSLPSLGLSGEEDRVRTAHIPKHFPEFPSKHTYRHTPVFTEREQDPRKIRERATEDGRHGEEALRKLARAAFKDNQSGSSGRDKKQWGRRAETMDSMFEKTVKGLAKKTPKAAPGAAGAMEIDSGAGANTDVKASRSKLSLSIELPPIVNCERDYWRRPPMSGSRRPEESKPSEAKETTDISRVDSWLTSAARLLSSSSFLIRIGSHAVVSTVNPPAHLQNINPKVKANPPSKQPHNRPTIDHPGRRNPLLGRIARVLHHLQQLAFLKLDGPALAVLRLEVPADGVDVVRQGLGGEDGDEGGHAVSSFFYGGLLHDLRSLHPGSGDGRSRLGVTVLDDLLDVFMSLPPPIQTNLAPPVPHNSRFEGQNEAEQPPEGDLLPSQEDIEHAPTYVSTATNRADPVVEISSTSSAAGKSQLLYHLIAVAILPSMYDGYELGGRDSAVVFLDTDGRFDAARLRTVLRGVVLTRVEMQVQDISGELEADNTLENLDDLLVACLQHVHVFRPQSSCALLATLQHLDTYLLELNRHCSSTRPLHAILLDSASAFFWQDKLEDEIARVGDIGRPAADVERERAQGQSFYLADLYAELVAELKRLQKLFSCAVVYTTIVQGRSTVHSAGSVYWPSGPYDLYTPGPSVPRTPSFRAALPTPWGTFPTLRVVVQRDSVRPFPAAMTLLDAQRAAGQRQEMVSRGRFTGWVNGWGREEWPRRVLEGLEETNGGKFAFRVGGDGVEGG</sequence>
<name>A0A319D1W6_9EURO</name>
<accession>A0A319D1W6</accession>
<comment type="subcellular location">
    <subcellularLocation>
        <location evidence="1">Nucleus</location>
    </subcellularLocation>
</comment>
<dbReference type="GO" id="GO:0046982">
    <property type="term" value="F:protein heterodimerization activity"/>
    <property type="evidence" value="ECO:0007669"/>
    <property type="project" value="InterPro"/>
</dbReference>
<feature type="compositionally biased region" description="Basic and acidic residues" evidence="5">
    <location>
        <begin position="322"/>
        <end position="338"/>
    </location>
</feature>
<feature type="compositionally biased region" description="Basic and acidic residues" evidence="5">
    <location>
        <begin position="197"/>
        <end position="222"/>
    </location>
</feature>
<dbReference type="CDD" id="cd19490">
    <property type="entry name" value="XRCC2"/>
    <property type="match status" value="1"/>
</dbReference>
<feature type="region of interest" description="Disordered" evidence="5">
    <location>
        <begin position="376"/>
        <end position="403"/>
    </location>
</feature>
<evidence type="ECO:0000256" key="5">
    <source>
        <dbReference type="SAM" id="MobiDB-lite"/>
    </source>
</evidence>
<dbReference type="STRING" id="1448320.A0A319D1W6"/>
<dbReference type="InterPro" id="IPR019473">
    <property type="entry name" value="TFIID_su8_C"/>
</dbReference>
<feature type="region of interest" description="Disordered" evidence="5">
    <location>
        <begin position="311"/>
        <end position="338"/>
    </location>
</feature>
<keyword evidence="2" id="KW-0805">Transcription regulation</keyword>
<dbReference type="PANTHER" id="PTHR46644">
    <property type="entry name" value="DNA REPAIR PROTEIN XRCC2"/>
    <property type="match status" value="1"/>
</dbReference>
<dbReference type="InterPro" id="IPR009072">
    <property type="entry name" value="Histone-fold"/>
</dbReference>
<dbReference type="GO" id="GO:0000400">
    <property type="term" value="F:four-way junction DNA binding"/>
    <property type="evidence" value="ECO:0007669"/>
    <property type="project" value="TreeGrafter"/>
</dbReference>
<dbReference type="GO" id="GO:0033063">
    <property type="term" value="C:Rad51B-Rad51C-Rad51D-XRCC2 complex"/>
    <property type="evidence" value="ECO:0007669"/>
    <property type="project" value="InterPro"/>
</dbReference>
<dbReference type="CDD" id="cd08049">
    <property type="entry name" value="TAF8"/>
    <property type="match status" value="1"/>
</dbReference>
<dbReference type="OrthoDB" id="2193813at2759"/>
<dbReference type="CDD" id="cd00076">
    <property type="entry name" value="HFD_SF"/>
    <property type="match status" value="1"/>
</dbReference>
<evidence type="ECO:0000259" key="7">
    <source>
        <dbReference type="Pfam" id="PF10406"/>
    </source>
</evidence>
<dbReference type="InterPro" id="IPR006565">
    <property type="entry name" value="BTP"/>
</dbReference>
<evidence type="ECO:0000259" key="6">
    <source>
        <dbReference type="Pfam" id="PF07524"/>
    </source>
</evidence>
<dbReference type="Pfam" id="PF10406">
    <property type="entry name" value="TAF8_C"/>
    <property type="match status" value="1"/>
</dbReference>
<evidence type="ECO:0000313" key="9">
    <source>
        <dbReference type="Proteomes" id="UP000247810"/>
    </source>
</evidence>
<keyword evidence="4" id="KW-0539">Nucleus</keyword>
<evidence type="ECO:0000256" key="2">
    <source>
        <dbReference type="ARBA" id="ARBA00023015"/>
    </source>
</evidence>
<keyword evidence="9" id="KW-1185">Reference proteome</keyword>
<reference evidence="8 9" key="1">
    <citation type="submission" date="2018-02" db="EMBL/GenBank/DDBJ databases">
        <title>The genomes of Aspergillus section Nigri reveals drivers in fungal speciation.</title>
        <authorList>
            <consortium name="DOE Joint Genome Institute"/>
            <person name="Vesth T.C."/>
            <person name="Nybo J."/>
            <person name="Theobald S."/>
            <person name="Brandl J."/>
            <person name="Frisvad J.C."/>
            <person name="Nielsen K.F."/>
            <person name="Lyhne E.K."/>
            <person name="Kogle M.E."/>
            <person name="Kuo A."/>
            <person name="Riley R."/>
            <person name="Clum A."/>
            <person name="Nolan M."/>
            <person name="Lipzen A."/>
            <person name="Salamov A."/>
            <person name="Henrissat B."/>
            <person name="Wiebenga A."/>
            <person name="De vries R.P."/>
            <person name="Grigoriev I.V."/>
            <person name="Mortensen U.H."/>
            <person name="Andersen M.R."/>
            <person name="Baker S.E."/>
        </authorList>
    </citation>
    <scope>NUCLEOTIDE SEQUENCE [LARGE SCALE GENOMIC DNA]</scope>
    <source>
        <strain evidence="8 9">CBS 707.79</strain>
    </source>
</reference>
<feature type="region of interest" description="Disordered" evidence="5">
    <location>
        <begin position="508"/>
        <end position="539"/>
    </location>
</feature>
<keyword evidence="3" id="KW-0804">Transcription</keyword>
<dbReference type="InterPro" id="IPR030547">
    <property type="entry name" value="XRCC2"/>
</dbReference>
<protein>
    <recommendedName>
        <fullName evidence="10">Bromodomain associated domain-containing protein</fullName>
    </recommendedName>
</protein>
<dbReference type="VEuPathDB" id="FungiDB:BO71DRAFT_333132"/>
<feature type="domain" description="Bromodomain associated" evidence="6">
    <location>
        <begin position="58"/>
        <end position="122"/>
    </location>
</feature>
<organism evidence="8 9">
    <name type="scientific">Aspergillus ellipticus CBS 707.79</name>
    <dbReference type="NCBI Taxonomy" id="1448320"/>
    <lineage>
        <taxon>Eukaryota</taxon>
        <taxon>Fungi</taxon>
        <taxon>Dikarya</taxon>
        <taxon>Ascomycota</taxon>
        <taxon>Pezizomycotina</taxon>
        <taxon>Eurotiomycetes</taxon>
        <taxon>Eurotiomycetidae</taxon>
        <taxon>Eurotiales</taxon>
        <taxon>Aspergillaceae</taxon>
        <taxon>Aspergillus</taxon>
        <taxon>Aspergillus subgen. Circumdati</taxon>
    </lineage>
</organism>
<proteinExistence type="predicted"/>
<dbReference type="Gene3D" id="1.10.20.10">
    <property type="entry name" value="Histone, subunit A"/>
    <property type="match status" value="1"/>
</dbReference>
<evidence type="ECO:0000256" key="4">
    <source>
        <dbReference type="ARBA" id="ARBA00023242"/>
    </source>
</evidence>
<gene>
    <name evidence="8" type="ORF">BO71DRAFT_333132</name>
</gene>
<dbReference type="GO" id="GO:0005815">
    <property type="term" value="C:microtubule organizing center"/>
    <property type="evidence" value="ECO:0007669"/>
    <property type="project" value="TreeGrafter"/>
</dbReference>
<dbReference type="Proteomes" id="UP000247810">
    <property type="component" value="Unassembled WGS sequence"/>
</dbReference>
<feature type="domain" description="Transcription factor TFIID subunit 8 C-terminal" evidence="7">
    <location>
        <begin position="176"/>
        <end position="224"/>
    </location>
</feature>